<evidence type="ECO:0000256" key="5">
    <source>
        <dbReference type="ARBA" id="ARBA00023163"/>
    </source>
</evidence>
<dbReference type="InterPro" id="IPR001789">
    <property type="entry name" value="Sig_transdc_resp-reg_receiver"/>
</dbReference>
<keyword evidence="5" id="KW-0804">Transcription</keyword>
<dbReference type="InterPro" id="IPR039420">
    <property type="entry name" value="WalR-like"/>
</dbReference>
<dbReference type="PANTHER" id="PTHR48111:SF22">
    <property type="entry name" value="REGULATOR OF RPOS"/>
    <property type="match status" value="1"/>
</dbReference>
<dbReference type="Gene3D" id="6.10.250.690">
    <property type="match status" value="1"/>
</dbReference>
<dbReference type="GO" id="GO:0000976">
    <property type="term" value="F:transcription cis-regulatory region binding"/>
    <property type="evidence" value="ECO:0007669"/>
    <property type="project" value="TreeGrafter"/>
</dbReference>
<dbReference type="Pfam" id="PF00486">
    <property type="entry name" value="Trans_reg_C"/>
    <property type="match status" value="1"/>
</dbReference>
<protein>
    <submittedName>
        <fullName evidence="10">DNA-binding response regulator</fullName>
    </submittedName>
</protein>
<dbReference type="GO" id="GO:0005829">
    <property type="term" value="C:cytosol"/>
    <property type="evidence" value="ECO:0007669"/>
    <property type="project" value="TreeGrafter"/>
</dbReference>
<organism evidence="10 11">
    <name type="scientific">Segatella bryantii</name>
    <name type="common">Prevotella bryantii</name>
    <dbReference type="NCBI Taxonomy" id="77095"/>
    <lineage>
        <taxon>Bacteria</taxon>
        <taxon>Pseudomonadati</taxon>
        <taxon>Bacteroidota</taxon>
        <taxon>Bacteroidia</taxon>
        <taxon>Bacteroidales</taxon>
        <taxon>Prevotellaceae</taxon>
        <taxon>Segatella</taxon>
    </lineage>
</organism>
<keyword evidence="3" id="KW-0805">Transcription regulation</keyword>
<dbReference type="EMBL" id="BPTR01000001">
    <property type="protein sequence ID" value="GJG26990.1"/>
    <property type="molecule type" value="Genomic_DNA"/>
</dbReference>
<dbReference type="SMART" id="SM00862">
    <property type="entry name" value="Trans_reg_C"/>
    <property type="match status" value="1"/>
</dbReference>
<dbReference type="GO" id="GO:0006355">
    <property type="term" value="P:regulation of DNA-templated transcription"/>
    <property type="evidence" value="ECO:0007669"/>
    <property type="project" value="InterPro"/>
</dbReference>
<dbReference type="CDD" id="cd00383">
    <property type="entry name" value="trans_reg_C"/>
    <property type="match status" value="1"/>
</dbReference>
<reference evidence="10" key="1">
    <citation type="submission" date="2021-08" db="EMBL/GenBank/DDBJ databases">
        <title>Prevotella lacticifex sp. nov., isolated from rumen of cow.</title>
        <authorList>
            <person name="Shinkai T."/>
            <person name="Ikeyama N."/>
            <person name="Kumagai M."/>
            <person name="Ohmori H."/>
            <person name="Sakamoto M."/>
            <person name="Ohkuma M."/>
            <person name="Mitsumori M."/>
        </authorList>
    </citation>
    <scope>NUCLEOTIDE SEQUENCE</scope>
    <source>
        <strain evidence="10">DSM 11371</strain>
    </source>
</reference>
<evidence type="ECO:0000256" key="6">
    <source>
        <dbReference type="PROSITE-ProRule" id="PRU00169"/>
    </source>
</evidence>
<dbReference type="Gene3D" id="3.40.50.2300">
    <property type="match status" value="1"/>
</dbReference>
<evidence type="ECO:0000256" key="4">
    <source>
        <dbReference type="ARBA" id="ARBA00023125"/>
    </source>
</evidence>
<feature type="DNA-binding region" description="OmpR/PhoB-type" evidence="7">
    <location>
        <begin position="136"/>
        <end position="233"/>
    </location>
</feature>
<gene>
    <name evidence="10" type="ORF">PRRU23_06900</name>
</gene>
<dbReference type="InterPro" id="IPR011006">
    <property type="entry name" value="CheY-like_superfamily"/>
</dbReference>
<evidence type="ECO:0000256" key="7">
    <source>
        <dbReference type="PROSITE-ProRule" id="PRU01091"/>
    </source>
</evidence>
<proteinExistence type="predicted"/>
<evidence type="ECO:0000256" key="1">
    <source>
        <dbReference type="ARBA" id="ARBA00022553"/>
    </source>
</evidence>
<feature type="domain" description="OmpR/PhoB-type" evidence="9">
    <location>
        <begin position="136"/>
        <end position="233"/>
    </location>
</feature>
<evidence type="ECO:0000256" key="2">
    <source>
        <dbReference type="ARBA" id="ARBA00023012"/>
    </source>
</evidence>
<dbReference type="PANTHER" id="PTHR48111">
    <property type="entry name" value="REGULATOR OF RPOS"/>
    <property type="match status" value="1"/>
</dbReference>
<dbReference type="FunFam" id="1.10.10.10:FF:000005">
    <property type="entry name" value="Two-component system response regulator"/>
    <property type="match status" value="1"/>
</dbReference>
<name>A0AA37HUQ5_SEGBR</name>
<evidence type="ECO:0000259" key="8">
    <source>
        <dbReference type="PROSITE" id="PS50110"/>
    </source>
</evidence>
<dbReference type="GO" id="GO:0032993">
    <property type="term" value="C:protein-DNA complex"/>
    <property type="evidence" value="ECO:0007669"/>
    <property type="project" value="TreeGrafter"/>
</dbReference>
<keyword evidence="2" id="KW-0902">Two-component regulatory system</keyword>
<feature type="domain" description="Response regulatory" evidence="8">
    <location>
        <begin position="12"/>
        <end position="128"/>
    </location>
</feature>
<accession>A0AA37HUQ5</accession>
<dbReference type="PROSITE" id="PS51755">
    <property type="entry name" value="OMPR_PHOB"/>
    <property type="match status" value="1"/>
</dbReference>
<dbReference type="Pfam" id="PF00072">
    <property type="entry name" value="Response_reg"/>
    <property type="match status" value="1"/>
</dbReference>
<keyword evidence="4 7" id="KW-0238">DNA-binding</keyword>
<dbReference type="SMART" id="SM00448">
    <property type="entry name" value="REC"/>
    <property type="match status" value="1"/>
</dbReference>
<dbReference type="SUPFAM" id="SSF52172">
    <property type="entry name" value="CheY-like"/>
    <property type="match status" value="1"/>
</dbReference>
<dbReference type="Gene3D" id="1.10.10.10">
    <property type="entry name" value="Winged helix-like DNA-binding domain superfamily/Winged helix DNA-binding domain"/>
    <property type="match status" value="1"/>
</dbReference>
<dbReference type="Proteomes" id="UP000887043">
    <property type="component" value="Unassembled WGS sequence"/>
</dbReference>
<feature type="modified residue" description="4-aspartylphosphate" evidence="6">
    <location>
        <position position="62"/>
    </location>
</feature>
<dbReference type="GO" id="GO:0000156">
    <property type="term" value="F:phosphorelay response regulator activity"/>
    <property type="evidence" value="ECO:0007669"/>
    <property type="project" value="TreeGrafter"/>
</dbReference>
<dbReference type="PROSITE" id="PS50110">
    <property type="entry name" value="RESPONSE_REGULATORY"/>
    <property type="match status" value="1"/>
</dbReference>
<evidence type="ECO:0000259" key="9">
    <source>
        <dbReference type="PROSITE" id="PS51755"/>
    </source>
</evidence>
<dbReference type="InterPro" id="IPR036388">
    <property type="entry name" value="WH-like_DNA-bd_sf"/>
</dbReference>
<dbReference type="AlphaFoldDB" id="A0AA37HUQ5"/>
<evidence type="ECO:0000256" key="3">
    <source>
        <dbReference type="ARBA" id="ARBA00023015"/>
    </source>
</evidence>
<evidence type="ECO:0000313" key="11">
    <source>
        <dbReference type="Proteomes" id="UP000887043"/>
    </source>
</evidence>
<keyword evidence="1 6" id="KW-0597">Phosphoprotein</keyword>
<evidence type="ECO:0000313" key="10">
    <source>
        <dbReference type="EMBL" id="GJG26990.1"/>
    </source>
</evidence>
<sequence length="233" mass="27184">MINDSEYMSTSYICMVEDELNISDFVSRGLKDFGYEIDVFHNGQEAWNKLKADNRYDLLLLDIRMPGMTGLEICQHYREKYGYHTPILMLTALGTTEDIVMGLHAGADDYVVKPFKFAELIARIKAMLRRTQALQQNSLIYHDLTIDPSTHKAIRSNIEADLSVKEYRLLEYMMQHHGEVISRRQLLKDVWDKDFDTNTNIVDVYVKYLRTKIDDPFKTKLIHTIIGMGYMLK</sequence>
<comment type="caution">
    <text evidence="10">The sequence shown here is derived from an EMBL/GenBank/DDBJ whole genome shotgun (WGS) entry which is preliminary data.</text>
</comment>
<dbReference type="InterPro" id="IPR001867">
    <property type="entry name" value="OmpR/PhoB-type_DNA-bd"/>
</dbReference>